<dbReference type="Proteomes" id="UP000295758">
    <property type="component" value="Unassembled WGS sequence"/>
</dbReference>
<dbReference type="Proteomes" id="UP000199519">
    <property type="component" value="Unassembled WGS sequence"/>
</dbReference>
<evidence type="ECO:0000256" key="2">
    <source>
        <dbReference type="ARBA" id="ARBA00023002"/>
    </source>
</evidence>
<evidence type="ECO:0000313" key="8">
    <source>
        <dbReference type="EMBL" id="TDS26073.1"/>
    </source>
</evidence>
<evidence type="ECO:0000313" key="5">
    <source>
        <dbReference type="EMBL" id="SDC53780.1"/>
    </source>
</evidence>
<reference evidence="8 12" key="3">
    <citation type="submission" date="2019-03" db="EMBL/GenBank/DDBJ databases">
        <title>Deep subsurface shale carbon reservoir microbial communities from Ohio and West Virginia, USA.</title>
        <authorList>
            <person name="Wrighton K."/>
        </authorList>
    </citation>
    <scope>NUCLEOTIDE SEQUENCE [LARGE SCALE GENOMIC DNA]</scope>
    <source>
        <strain evidence="8 12">UTICA-S4D12</strain>
    </source>
</reference>
<dbReference type="InterPro" id="IPR036291">
    <property type="entry name" value="NAD(P)-bd_dom_sf"/>
</dbReference>
<dbReference type="PRINTS" id="PR00080">
    <property type="entry name" value="SDRFAMILY"/>
</dbReference>
<evidence type="ECO:0000256" key="1">
    <source>
        <dbReference type="ARBA" id="ARBA00006484"/>
    </source>
</evidence>
<keyword evidence="2" id="KW-0560">Oxidoreductase</keyword>
<sequence>MNKKVVLITGASSGIGRAAAKKFIEQGYIVYGAARTELDLKYLTDYQNGHYILMDITDAEMRKNCIDQIIKNEEKIDILVNNAGYGAYGAVEEVPLEKAKAQFEVNIFGLSELTKLVIPHMRNENQGRIINISSIAGKIWTPLGGWYHASKFALEGLSDCLRNELREFGIDVVLIEPGAIETNWAETAGENLIENSGSGIYQKQAQRKAAKYEKMYGEGGMAAQPESVAEAIVKAAQSSRPKARYAVPAHAKLILFFRWLLSDRLYDFFTNKFF</sequence>
<evidence type="ECO:0000313" key="13">
    <source>
        <dbReference type="Proteomes" id="UP000324896"/>
    </source>
</evidence>
<evidence type="ECO:0000313" key="11">
    <source>
        <dbReference type="Proteomes" id="UP000247389"/>
    </source>
</evidence>
<dbReference type="SUPFAM" id="SSF51735">
    <property type="entry name" value="NAD(P)-binding Rossmann-fold domains"/>
    <property type="match status" value="1"/>
</dbReference>
<evidence type="ECO:0000313" key="10">
    <source>
        <dbReference type="Proteomes" id="UP000199519"/>
    </source>
</evidence>
<dbReference type="EMBL" id="FNBJ01000006">
    <property type="protein sequence ID" value="SDF10605.1"/>
    <property type="molecule type" value="Genomic_DNA"/>
</dbReference>
<dbReference type="Proteomes" id="UP000247389">
    <property type="component" value="Unassembled WGS sequence"/>
</dbReference>
<evidence type="ECO:0000313" key="7">
    <source>
        <dbReference type="EMBL" id="SES82162.1"/>
    </source>
</evidence>
<dbReference type="EMBL" id="QICM01000009">
    <property type="protein sequence ID" value="PXV66969.1"/>
    <property type="molecule type" value="Genomic_DNA"/>
</dbReference>
<evidence type="ECO:0000313" key="12">
    <source>
        <dbReference type="Proteomes" id="UP000295758"/>
    </source>
</evidence>
<dbReference type="AlphaFoldDB" id="A0A1G6ME81"/>
<dbReference type="RefSeq" id="WP_073160110.1">
    <property type="nucleotide sequence ID" value="NZ_FMYT01000008.1"/>
</dbReference>
<dbReference type="GO" id="GO:0016491">
    <property type="term" value="F:oxidoreductase activity"/>
    <property type="evidence" value="ECO:0007669"/>
    <property type="project" value="UniProtKB-KW"/>
</dbReference>
<dbReference type="Proteomes" id="UP000324896">
    <property type="component" value="Unassembled WGS sequence"/>
</dbReference>
<dbReference type="Pfam" id="PF00106">
    <property type="entry name" value="adh_short"/>
    <property type="match status" value="1"/>
</dbReference>
<comment type="similarity">
    <text evidence="1 3">Belongs to the short-chain dehydrogenases/reductases (SDR) family.</text>
</comment>
<reference evidence="9 10" key="1">
    <citation type="submission" date="2016-10" db="EMBL/GenBank/DDBJ databases">
        <authorList>
            <person name="Varghese N."/>
            <person name="Submissions S."/>
        </authorList>
    </citation>
    <scope>NUCLEOTIDE SEQUENCE [LARGE SCALE GENOMIC DNA]</scope>
    <source>
        <strain evidence="5 13">WG10</strain>
        <strain evidence="6 10">WG2</strain>
        <strain evidence="7 9">WG5</strain>
    </source>
</reference>
<dbReference type="STRING" id="54121.SAMN04515653_105130"/>
<dbReference type="EMBL" id="SOAA01000039">
    <property type="protein sequence ID" value="TDS26073.1"/>
    <property type="molecule type" value="Genomic_DNA"/>
</dbReference>
<dbReference type="PANTHER" id="PTHR43976">
    <property type="entry name" value="SHORT CHAIN DEHYDROGENASE"/>
    <property type="match status" value="1"/>
</dbReference>
<accession>A0A1G6ME81</accession>
<dbReference type="CDD" id="cd05374">
    <property type="entry name" value="17beta-HSD-like_SDR_c"/>
    <property type="match status" value="1"/>
</dbReference>
<protein>
    <submittedName>
        <fullName evidence="5">Short-chain dehydrogenase</fullName>
    </submittedName>
    <submittedName>
        <fullName evidence="4">Short-subunit dehydrogenase</fullName>
    </submittedName>
</protein>
<dbReference type="OrthoDB" id="9808814at2"/>
<organism evidence="5 13">
    <name type="scientific">Halanaerobium congolense</name>
    <dbReference type="NCBI Taxonomy" id="54121"/>
    <lineage>
        <taxon>Bacteria</taxon>
        <taxon>Bacillati</taxon>
        <taxon>Bacillota</taxon>
        <taxon>Clostridia</taxon>
        <taxon>Halanaerobiales</taxon>
        <taxon>Halanaerobiaceae</taxon>
        <taxon>Halanaerobium</taxon>
    </lineage>
</organism>
<dbReference type="Proteomes" id="UP000198612">
    <property type="component" value="Unassembled WGS sequence"/>
</dbReference>
<dbReference type="Gene3D" id="3.40.50.720">
    <property type="entry name" value="NAD(P)-binding Rossmann-like Domain"/>
    <property type="match status" value="1"/>
</dbReference>
<reference evidence="4 11" key="2">
    <citation type="submission" date="2018-04" db="EMBL/GenBank/DDBJ databases">
        <title>Subsurface microbial communities from deep shales in Ohio and West Virginia, USA.</title>
        <authorList>
            <person name="Wrighton K."/>
        </authorList>
    </citation>
    <scope>NUCLEOTIDE SEQUENCE [LARGE SCALE GENOMIC DNA]</scope>
    <source>
        <strain evidence="4 11">MSL28</strain>
    </source>
</reference>
<dbReference type="PRINTS" id="PR00081">
    <property type="entry name" value="GDHRDH"/>
</dbReference>
<gene>
    <name evidence="8" type="ORF">BY453_1395</name>
    <name evidence="4" type="ORF">C8C78_10919</name>
    <name evidence="5" type="ORF">SAMN04488597_10839</name>
    <name evidence="6" type="ORF">SAMN04488598_10651</name>
    <name evidence="7" type="ORF">SAMN04515652_10752</name>
</gene>
<dbReference type="EMBL" id="FMYT01000008">
    <property type="protein sequence ID" value="SDC53780.1"/>
    <property type="molecule type" value="Genomic_DNA"/>
</dbReference>
<dbReference type="NCBIfam" id="NF004826">
    <property type="entry name" value="PRK06182.1"/>
    <property type="match status" value="1"/>
</dbReference>
<evidence type="ECO:0000256" key="3">
    <source>
        <dbReference type="RuleBase" id="RU000363"/>
    </source>
</evidence>
<evidence type="ECO:0000313" key="6">
    <source>
        <dbReference type="EMBL" id="SDF10605.1"/>
    </source>
</evidence>
<dbReference type="EMBL" id="FOHG01000007">
    <property type="protein sequence ID" value="SES82162.1"/>
    <property type="molecule type" value="Genomic_DNA"/>
</dbReference>
<evidence type="ECO:0000313" key="9">
    <source>
        <dbReference type="Proteomes" id="UP000198612"/>
    </source>
</evidence>
<name>A0A1G6ME81_9FIRM</name>
<keyword evidence="10" id="KW-1185">Reference proteome</keyword>
<dbReference type="PANTHER" id="PTHR43976:SF16">
    <property type="entry name" value="SHORT-CHAIN DEHYDROGENASE_REDUCTASE FAMILY PROTEIN"/>
    <property type="match status" value="1"/>
</dbReference>
<evidence type="ECO:0000313" key="4">
    <source>
        <dbReference type="EMBL" id="PXV66969.1"/>
    </source>
</evidence>
<dbReference type="InterPro" id="IPR002347">
    <property type="entry name" value="SDR_fam"/>
</dbReference>
<dbReference type="InterPro" id="IPR051911">
    <property type="entry name" value="SDR_oxidoreductase"/>
</dbReference>
<proteinExistence type="inferred from homology"/>